<accession>A0A4C1WM22</accession>
<dbReference type="Proteomes" id="UP000299102">
    <property type="component" value="Unassembled WGS sequence"/>
</dbReference>
<organism evidence="2 3">
    <name type="scientific">Eumeta variegata</name>
    <name type="common">Bagworm moth</name>
    <name type="synonym">Eumeta japonica</name>
    <dbReference type="NCBI Taxonomy" id="151549"/>
    <lineage>
        <taxon>Eukaryota</taxon>
        <taxon>Metazoa</taxon>
        <taxon>Ecdysozoa</taxon>
        <taxon>Arthropoda</taxon>
        <taxon>Hexapoda</taxon>
        <taxon>Insecta</taxon>
        <taxon>Pterygota</taxon>
        <taxon>Neoptera</taxon>
        <taxon>Endopterygota</taxon>
        <taxon>Lepidoptera</taxon>
        <taxon>Glossata</taxon>
        <taxon>Ditrysia</taxon>
        <taxon>Tineoidea</taxon>
        <taxon>Psychidae</taxon>
        <taxon>Oiketicinae</taxon>
        <taxon>Eumeta</taxon>
    </lineage>
</organism>
<reference evidence="2 3" key="1">
    <citation type="journal article" date="2019" name="Commun. Biol.">
        <title>The bagworm genome reveals a unique fibroin gene that provides high tensile strength.</title>
        <authorList>
            <person name="Kono N."/>
            <person name="Nakamura H."/>
            <person name="Ohtoshi R."/>
            <person name="Tomita M."/>
            <person name="Numata K."/>
            <person name="Arakawa K."/>
        </authorList>
    </citation>
    <scope>NUCLEOTIDE SEQUENCE [LARGE SCALE GENOMIC DNA]</scope>
</reference>
<sequence>MVLMVFPARGTMTEIGGRNEVDSSPEHSRSVARQSLSDARCDRTGSLSPFGNLPCPAAIGHRLQLSSLPPQLVDFMNYMLMVTEYIFIHEPLESSSREFQFEFSEVAFLGLLTKEYGVIT</sequence>
<comment type="caution">
    <text evidence="2">The sequence shown here is derived from an EMBL/GenBank/DDBJ whole genome shotgun (WGS) entry which is preliminary data.</text>
</comment>
<proteinExistence type="predicted"/>
<name>A0A4C1WM22_EUMVA</name>
<dbReference type="EMBL" id="BGZK01000580">
    <property type="protein sequence ID" value="GBP51359.1"/>
    <property type="molecule type" value="Genomic_DNA"/>
</dbReference>
<gene>
    <name evidence="2" type="ORF">EVAR_38753_1</name>
</gene>
<evidence type="ECO:0000313" key="3">
    <source>
        <dbReference type="Proteomes" id="UP000299102"/>
    </source>
</evidence>
<protein>
    <submittedName>
        <fullName evidence="2">Uncharacterized protein</fullName>
    </submittedName>
</protein>
<dbReference type="AlphaFoldDB" id="A0A4C1WM22"/>
<keyword evidence="3" id="KW-1185">Reference proteome</keyword>
<feature type="region of interest" description="Disordered" evidence="1">
    <location>
        <begin position="16"/>
        <end position="37"/>
    </location>
</feature>
<evidence type="ECO:0000313" key="2">
    <source>
        <dbReference type="EMBL" id="GBP51359.1"/>
    </source>
</evidence>
<feature type="compositionally biased region" description="Basic and acidic residues" evidence="1">
    <location>
        <begin position="17"/>
        <end position="29"/>
    </location>
</feature>
<evidence type="ECO:0000256" key="1">
    <source>
        <dbReference type="SAM" id="MobiDB-lite"/>
    </source>
</evidence>